<dbReference type="InterPro" id="IPR008979">
    <property type="entry name" value="Galactose-bd-like_sf"/>
</dbReference>
<dbReference type="Proteomes" id="UP001057134">
    <property type="component" value="Chromosome"/>
</dbReference>
<proteinExistence type="predicted"/>
<evidence type="ECO:0000313" key="2">
    <source>
        <dbReference type="Proteomes" id="UP001057134"/>
    </source>
</evidence>
<keyword evidence="2" id="KW-1185">Reference proteome</keyword>
<dbReference type="Pfam" id="PF17132">
    <property type="entry name" value="Glyco_hydro_106"/>
    <property type="match status" value="1"/>
</dbReference>
<evidence type="ECO:0000313" key="1">
    <source>
        <dbReference type="EMBL" id="UQZ83677.1"/>
    </source>
</evidence>
<accession>A0ABY4RQP5</accession>
<dbReference type="Gene3D" id="2.60.120.260">
    <property type="entry name" value="Galactose-binding domain-like"/>
    <property type="match status" value="1"/>
</dbReference>
<organism evidence="1 2">
    <name type="scientific">Paenibacillus konkukensis</name>
    <dbReference type="NCBI Taxonomy" id="2020716"/>
    <lineage>
        <taxon>Bacteria</taxon>
        <taxon>Bacillati</taxon>
        <taxon>Bacillota</taxon>
        <taxon>Bacilli</taxon>
        <taxon>Bacillales</taxon>
        <taxon>Paenibacillaceae</taxon>
        <taxon>Paenibacillus</taxon>
    </lineage>
</organism>
<dbReference type="InterPro" id="IPR053161">
    <property type="entry name" value="Ulvan_degrading_GH"/>
</dbReference>
<dbReference type="PANTHER" id="PTHR36848">
    <property type="entry name" value="DNA-BINDING PROTEIN (PUTATIVE SECRETED PROTEIN)-RELATED"/>
    <property type="match status" value="1"/>
</dbReference>
<evidence type="ECO:0008006" key="3">
    <source>
        <dbReference type="Google" id="ProtNLM"/>
    </source>
</evidence>
<gene>
    <name evidence="1" type="ORF">SK3146_02884</name>
</gene>
<dbReference type="PANTHER" id="PTHR36848:SF2">
    <property type="entry name" value="SECRETED PROTEIN"/>
    <property type="match status" value="1"/>
</dbReference>
<dbReference type="EMBL" id="CP027059">
    <property type="protein sequence ID" value="UQZ83677.1"/>
    <property type="molecule type" value="Genomic_DNA"/>
</dbReference>
<name>A0ABY4RQP5_9BACL</name>
<dbReference type="RefSeq" id="WP_249865673.1">
    <property type="nucleotide sequence ID" value="NZ_CP027059.1"/>
</dbReference>
<dbReference type="SUPFAM" id="SSF49785">
    <property type="entry name" value="Galactose-binding domain-like"/>
    <property type="match status" value="1"/>
</dbReference>
<protein>
    <recommendedName>
        <fullName evidence="3">Alpha-L-rhamnosidase</fullName>
    </recommendedName>
</protein>
<reference evidence="1" key="2">
    <citation type="journal article" date="2021" name="J Anim Sci Technol">
        <title>Complete genome sequence of Paenibacillus konkukensis sp. nov. SK3146 as a potential probiotic strain.</title>
        <authorList>
            <person name="Jung H.I."/>
            <person name="Park S."/>
            <person name="Niu K.M."/>
            <person name="Lee S.W."/>
            <person name="Kothari D."/>
            <person name="Yi K.J."/>
            <person name="Kim S.K."/>
        </authorList>
    </citation>
    <scope>NUCLEOTIDE SEQUENCE</scope>
    <source>
        <strain evidence="1">SK3146</strain>
    </source>
</reference>
<reference evidence="1" key="1">
    <citation type="submission" date="2018-02" db="EMBL/GenBank/DDBJ databases">
        <authorList>
            <person name="Kim S.-K."/>
            <person name="Jung H.-I."/>
            <person name="Lee S.-W."/>
        </authorList>
    </citation>
    <scope>NUCLEOTIDE SEQUENCE</scope>
    <source>
        <strain evidence="1">SK3146</strain>
    </source>
</reference>
<sequence>MKEWTELAALKKAFPNPPAAYRSMPFWSWNDELREEELVRQIEDMNEQGMGGFFMHSRDGLETPYMGEQWMEAVKASVARAESLGMHAWLYDEDRWPSGSAGGTVPARGDEYRAKGLTVEVTRGSFEPGGCMIALFKAVIDGMRLQRCERLPLHETPVLGDNETLLVFRIEVSAGSEWFNGEAPPDSMNEETVARFIESTYERYKDEVGEQFGKAIRGIFTDEPSVHDRHCRFTAGRGWLPWTYTFQPYFLKQRGYDITGLLPYLYFDGEHSSAARHDYWRTVTEKYSEAYSKQLGDWCERNRLEFTGHYLWESALGVATRVGGAIMPHYRYQHVPGIDMLCEQTDEYMTVKQCTSVANQYGRRFVISEMYGCAGWEFTFEGQKWMGDWQYALGVNLRSQHLAQYSIRGCRKRDYPPFFNYQTSWWKYNRIVEDYFARLGMILTEGKPIRDILVLHPATTAWSMLGTNPYGSPSRGKDRDIPAIDEYGYAFNDLLRHFARSHYDFDLGDETIMAEAGAVHGGKLHVNQAAYKLVVLPPIRTMLRSTYELLLGYLDAGGKIIAMTPGAAMIEGRSSAEAAKLYEHSGVTIVSGKEEAVRALERHMPRPVSLRSAYGAEAPELLYMLKETDSYYSLFVVNNDRDRAVDVIVSTALTGRVERWDALNGRIHEVAVSLADGEMRFDAHFGPADSMLYIIYKEKPPAEAWVGGADAGGALPSSGLAVATRQAGAALEQAFGPAFGFTRTMPNVLTLDTCRFRLGDTDWSAEEADVWAAQRQIREVLGMRPVHHNGMTQRYKWIHEPHPNDGAPAAFLLNFEVADVPAAGVDLVIEGARHYRIFLNGMEVSNSPTGWFVDRSMDRVPLGVLVRGMNELELRCLYRQALEVEDVYLIGDFAVSPDRRIVKEPLTLHAGDWCLQGYYHYNGSIVYHADYEHQPAAQRRFVLELGDCSAVIAEIRVNGRTAGHIPWKSADGVDVTSYLLPGSNRLEIEVMGSPRNMFGPFHQALGGTPTTSCESFRKEGKDRTPQYLVHPYGLFGQIKLWSVPAR</sequence>